<evidence type="ECO:0000313" key="3">
    <source>
        <dbReference type="EMBL" id="RGD78469.1"/>
    </source>
</evidence>
<dbReference type="InterPro" id="IPR041561">
    <property type="entry name" value="PglD_N"/>
</dbReference>
<accession>A0A3E3E921</accession>
<dbReference type="RefSeq" id="WP_009010040.1">
    <property type="nucleotide sequence ID" value="NZ_JADPBR010000035.1"/>
</dbReference>
<evidence type="ECO:0000313" key="4">
    <source>
        <dbReference type="Proteomes" id="UP000261032"/>
    </source>
</evidence>
<comment type="caution">
    <text evidence="3">The sequence shown here is derived from an EMBL/GenBank/DDBJ whole genome shotgun (WGS) entry which is preliminary data.</text>
</comment>
<dbReference type="InterPro" id="IPR050179">
    <property type="entry name" value="Trans_hexapeptide_repeat"/>
</dbReference>
<sequence>MNLLIIGAGGHGRCCLDIARDMNIFDKISFLDDQNINEVINDCKIIGSIDEMSSYYPEYTHIHIAIGNNKLRSKLLLQAKEIGYSLPILQHSSSVVSNYASINEGTIIFPHAVIEPNATIGKGCIITANTTINHDAMINDGCLIYSNSIIRPMSVIGSNTRIGSGCTITFGTDIKEETDIKDGSII</sequence>
<dbReference type="Gene3D" id="3.40.50.20">
    <property type="match status" value="1"/>
</dbReference>
<gene>
    <name evidence="3" type="ORF">DXB93_17355</name>
</gene>
<dbReference type="AlphaFoldDB" id="A0A3E3E921"/>
<reference evidence="3 4" key="1">
    <citation type="submission" date="2018-08" db="EMBL/GenBank/DDBJ databases">
        <title>A genome reference for cultivated species of the human gut microbiota.</title>
        <authorList>
            <person name="Zou Y."/>
            <person name="Xue W."/>
            <person name="Luo G."/>
        </authorList>
    </citation>
    <scope>NUCLEOTIDE SEQUENCE [LARGE SCALE GENOMIC DNA]</scope>
    <source>
        <strain evidence="3 4">OM06-4</strain>
    </source>
</reference>
<dbReference type="SUPFAM" id="SSF51161">
    <property type="entry name" value="Trimeric LpxA-like enzymes"/>
    <property type="match status" value="1"/>
</dbReference>
<evidence type="ECO:0000259" key="2">
    <source>
        <dbReference type="Pfam" id="PF25087"/>
    </source>
</evidence>
<name>A0A3E3E921_9FIRM</name>
<dbReference type="InterPro" id="IPR056729">
    <property type="entry name" value="GMPPB_C"/>
</dbReference>
<dbReference type="Pfam" id="PF25087">
    <property type="entry name" value="GMPPB_C"/>
    <property type="match status" value="1"/>
</dbReference>
<organism evidence="3 4">
    <name type="scientific">Thomasclavelia ramosa</name>
    <dbReference type="NCBI Taxonomy" id="1547"/>
    <lineage>
        <taxon>Bacteria</taxon>
        <taxon>Bacillati</taxon>
        <taxon>Bacillota</taxon>
        <taxon>Erysipelotrichia</taxon>
        <taxon>Erysipelotrichales</taxon>
        <taxon>Coprobacillaceae</taxon>
        <taxon>Thomasclavelia</taxon>
    </lineage>
</organism>
<dbReference type="InterPro" id="IPR011004">
    <property type="entry name" value="Trimer_LpxA-like_sf"/>
</dbReference>
<dbReference type="Proteomes" id="UP000261032">
    <property type="component" value="Unassembled WGS sequence"/>
</dbReference>
<dbReference type="Gene3D" id="2.160.10.10">
    <property type="entry name" value="Hexapeptide repeat proteins"/>
    <property type="match status" value="1"/>
</dbReference>
<feature type="domain" description="Mannose-1-phosphate guanyltransferase C-terminal" evidence="2">
    <location>
        <begin position="101"/>
        <end position="183"/>
    </location>
</feature>
<keyword evidence="3" id="KW-0808">Transferase</keyword>
<dbReference type="PANTHER" id="PTHR43300">
    <property type="entry name" value="ACETYLTRANSFERASE"/>
    <property type="match status" value="1"/>
</dbReference>
<dbReference type="Pfam" id="PF17836">
    <property type="entry name" value="PglD_N"/>
    <property type="match status" value="1"/>
</dbReference>
<evidence type="ECO:0000259" key="1">
    <source>
        <dbReference type="Pfam" id="PF17836"/>
    </source>
</evidence>
<dbReference type="PANTHER" id="PTHR43300:SF7">
    <property type="entry name" value="UDP-N-ACETYLBACILLOSAMINE N-ACETYLTRANSFERASE"/>
    <property type="match status" value="1"/>
</dbReference>
<feature type="domain" description="PglD N-terminal" evidence="1">
    <location>
        <begin position="2"/>
        <end position="76"/>
    </location>
</feature>
<dbReference type="EMBL" id="QUSL01000047">
    <property type="protein sequence ID" value="RGD78469.1"/>
    <property type="molecule type" value="Genomic_DNA"/>
</dbReference>
<protein>
    <submittedName>
        <fullName evidence="3">Sialic acid O-acetyltransferase</fullName>
    </submittedName>
</protein>
<dbReference type="GO" id="GO:0016740">
    <property type="term" value="F:transferase activity"/>
    <property type="evidence" value="ECO:0007669"/>
    <property type="project" value="UniProtKB-KW"/>
</dbReference>
<proteinExistence type="predicted"/>